<keyword evidence="3" id="KW-1185">Reference proteome</keyword>
<accession>A0A094L325</accession>
<evidence type="ECO:0000256" key="1">
    <source>
        <dbReference type="SAM" id="MobiDB-lite"/>
    </source>
</evidence>
<reference evidence="2 3" key="1">
    <citation type="submission" date="2014-06" db="EMBL/GenBank/DDBJ databases">
        <title>Draft genome sequence of Idiomarina sp. MCCC 1A10513.</title>
        <authorList>
            <person name="Du J."/>
            <person name="Lai Q."/>
            <person name="Shao Z."/>
        </authorList>
    </citation>
    <scope>NUCLEOTIDE SEQUENCE [LARGE SCALE GENOMIC DNA]</scope>
    <source>
        <strain evidence="2 3">MCCC 1A10513</strain>
    </source>
</reference>
<name>A0A094L325_9GAMM</name>
<dbReference type="STRING" id="1517416.IDAT_05085"/>
<dbReference type="AlphaFoldDB" id="A0A094L325"/>
<evidence type="ECO:0008006" key="4">
    <source>
        <dbReference type="Google" id="ProtNLM"/>
    </source>
</evidence>
<proteinExistence type="predicted"/>
<sequence>MARRRPKHLQQLFGSQQLQQFADFTEQYQLWQQLLSDCLQETSLAELAASCEVIAVRAPSLIIQVSSAAIGQRIKTEQGRIITHFQTHATPAVASLEVRIRPSRQAVAPEPRKAPQKNTPKELVTESETVKKLREQAALCEEPLRSQLLALADKYSG</sequence>
<dbReference type="OrthoDB" id="6238287at2"/>
<evidence type="ECO:0000313" key="3">
    <source>
        <dbReference type="Proteomes" id="UP000053718"/>
    </source>
</evidence>
<evidence type="ECO:0000313" key="2">
    <source>
        <dbReference type="EMBL" id="KFZ29053.1"/>
    </source>
</evidence>
<feature type="region of interest" description="Disordered" evidence="1">
    <location>
        <begin position="103"/>
        <end position="129"/>
    </location>
</feature>
<dbReference type="eggNOG" id="COG5512">
    <property type="taxonomic scope" value="Bacteria"/>
</dbReference>
<dbReference type="EMBL" id="JPIN01000005">
    <property type="protein sequence ID" value="KFZ29053.1"/>
    <property type="molecule type" value="Genomic_DNA"/>
</dbReference>
<dbReference type="Proteomes" id="UP000053718">
    <property type="component" value="Unassembled WGS sequence"/>
</dbReference>
<comment type="caution">
    <text evidence="2">The sequence shown here is derived from an EMBL/GenBank/DDBJ whole genome shotgun (WGS) entry which is preliminary data.</text>
</comment>
<organism evidence="2 3">
    <name type="scientific">Pseudidiomarina atlantica</name>
    <dbReference type="NCBI Taxonomy" id="1517416"/>
    <lineage>
        <taxon>Bacteria</taxon>
        <taxon>Pseudomonadati</taxon>
        <taxon>Pseudomonadota</taxon>
        <taxon>Gammaproteobacteria</taxon>
        <taxon>Alteromonadales</taxon>
        <taxon>Idiomarinaceae</taxon>
        <taxon>Pseudidiomarina</taxon>
    </lineage>
</organism>
<dbReference type="RefSeq" id="WP_034731357.1">
    <property type="nucleotide sequence ID" value="NZ_JPIN01000005.1"/>
</dbReference>
<protein>
    <recommendedName>
        <fullName evidence="4">DUF721 domain-containing protein</fullName>
    </recommendedName>
</protein>
<gene>
    <name evidence="2" type="ORF">IDAT_05085</name>
</gene>
<feature type="compositionally biased region" description="Basic and acidic residues" evidence="1">
    <location>
        <begin position="119"/>
        <end position="129"/>
    </location>
</feature>